<proteinExistence type="predicted"/>
<reference evidence="3" key="1">
    <citation type="submission" date="2016-10" db="EMBL/GenBank/DDBJ databases">
        <authorList>
            <person name="Varghese N."/>
            <person name="Submissions S."/>
        </authorList>
    </citation>
    <scope>NUCLEOTIDE SEQUENCE [LARGE SCALE GENOMIC DNA]</scope>
    <source>
        <strain evidence="3">DSM 25055</strain>
    </source>
</reference>
<dbReference type="STRING" id="1186196.SAMN04489841_2135"/>
<sequence length="59" mass="6642">MGRLDGIETGYSKRWYGTNDALESPLGERAVRRTRATPFTERTALGPTSDPRERGVLLY</sequence>
<feature type="compositionally biased region" description="Basic and acidic residues" evidence="1">
    <location>
        <begin position="50"/>
        <end position="59"/>
    </location>
</feature>
<dbReference type="EMBL" id="FOFD01000003">
    <property type="protein sequence ID" value="SEQ70503.1"/>
    <property type="molecule type" value="Genomic_DNA"/>
</dbReference>
<evidence type="ECO:0000313" key="3">
    <source>
        <dbReference type="Proteomes" id="UP000199114"/>
    </source>
</evidence>
<organism evidence="2 3">
    <name type="scientific">Natrinema salaciae</name>
    <dbReference type="NCBI Taxonomy" id="1186196"/>
    <lineage>
        <taxon>Archaea</taxon>
        <taxon>Methanobacteriati</taxon>
        <taxon>Methanobacteriota</taxon>
        <taxon>Stenosarchaea group</taxon>
        <taxon>Halobacteria</taxon>
        <taxon>Halobacteriales</taxon>
        <taxon>Natrialbaceae</taxon>
        <taxon>Natrinema</taxon>
    </lineage>
</organism>
<keyword evidence="3" id="KW-1185">Reference proteome</keyword>
<feature type="region of interest" description="Disordered" evidence="1">
    <location>
        <begin position="26"/>
        <end position="59"/>
    </location>
</feature>
<dbReference type="Proteomes" id="UP000199114">
    <property type="component" value="Unassembled WGS sequence"/>
</dbReference>
<accession>A0A1H9I7F4</accession>
<evidence type="ECO:0000313" key="2">
    <source>
        <dbReference type="EMBL" id="SEQ70503.1"/>
    </source>
</evidence>
<gene>
    <name evidence="2" type="ORF">SAMN04489841_2135</name>
</gene>
<name>A0A1H9I7F4_9EURY</name>
<protein>
    <submittedName>
        <fullName evidence="2">Uncharacterized protein</fullName>
    </submittedName>
</protein>
<evidence type="ECO:0000256" key="1">
    <source>
        <dbReference type="SAM" id="MobiDB-lite"/>
    </source>
</evidence>
<dbReference type="AlphaFoldDB" id="A0A1H9I7F4"/>